<dbReference type="Proteomes" id="UP000065797">
    <property type="component" value="Unassembled WGS sequence"/>
</dbReference>
<sequence>MKRHESSVMLDSCLVLYLMLCFLRINEAERRMTIPFTIYTFKITKTRLATPKPPLSNIDVSAVVVKKIMGVNNKNRKPATILLLKLF</sequence>
<dbReference type="AlphaFoldDB" id="A0A084IUU3"/>
<protein>
    <submittedName>
        <fullName evidence="1">Uncharacterized protein</fullName>
    </submittedName>
</protein>
<proteinExistence type="predicted"/>
<evidence type="ECO:0000313" key="2">
    <source>
        <dbReference type="Proteomes" id="UP000065797"/>
    </source>
</evidence>
<accession>A0A084IUU3</accession>
<organism evidence="1 2">
    <name type="scientific">Bacillus mycoides</name>
    <dbReference type="NCBI Taxonomy" id="1405"/>
    <lineage>
        <taxon>Bacteria</taxon>
        <taxon>Bacillati</taxon>
        <taxon>Bacillota</taxon>
        <taxon>Bacilli</taxon>
        <taxon>Bacillales</taxon>
        <taxon>Bacillaceae</taxon>
        <taxon>Bacillus</taxon>
        <taxon>Bacillus cereus group</taxon>
    </lineage>
</organism>
<name>A0A084IUU3_BACMY</name>
<accession>A0A109GJJ3</accession>
<reference evidence="1 2" key="1">
    <citation type="submission" date="2016-01" db="EMBL/GenBank/DDBJ databases">
        <authorList>
            <person name="McClelland M."/>
            <person name="Jain A."/>
            <person name="Saraogi P."/>
            <person name="Mendelson R."/>
            <person name="Westerman R."/>
            <person name="SanMiguel P."/>
            <person name="Csonka L."/>
        </authorList>
    </citation>
    <scope>NUCLEOTIDE SEQUENCE [LARGE SCALE GENOMIC DNA]</scope>
    <source>
        <strain evidence="1 2">PE8-15</strain>
    </source>
</reference>
<gene>
    <name evidence="1" type="ORF">AWW70_28650</name>
</gene>
<dbReference type="EMBL" id="LRPH01000008">
    <property type="protein sequence ID" value="KWU68052.1"/>
    <property type="molecule type" value="Genomic_DNA"/>
</dbReference>
<evidence type="ECO:0000313" key="1">
    <source>
        <dbReference type="EMBL" id="KWU68052.1"/>
    </source>
</evidence>
<comment type="caution">
    <text evidence="1">The sequence shown here is derived from an EMBL/GenBank/DDBJ whole genome shotgun (WGS) entry which is preliminary data.</text>
</comment>